<feature type="transmembrane region" description="Helical" evidence="8">
    <location>
        <begin position="337"/>
        <end position="360"/>
    </location>
</feature>
<dbReference type="AlphaFoldDB" id="A0A8J8MNX3"/>
<evidence type="ECO:0000256" key="6">
    <source>
        <dbReference type="ARBA" id="ARBA00022989"/>
    </source>
</evidence>
<dbReference type="EMBL" id="CP058649">
    <property type="protein sequence ID" value="QUI24678.1"/>
    <property type="molecule type" value="Genomic_DNA"/>
</dbReference>
<keyword evidence="3" id="KW-0813">Transport</keyword>
<dbReference type="GO" id="GO:0009847">
    <property type="term" value="P:spore germination"/>
    <property type="evidence" value="ECO:0007669"/>
    <property type="project" value="InterPro"/>
</dbReference>
<evidence type="ECO:0000256" key="3">
    <source>
        <dbReference type="ARBA" id="ARBA00022448"/>
    </source>
</evidence>
<evidence type="ECO:0000256" key="1">
    <source>
        <dbReference type="ARBA" id="ARBA00004141"/>
    </source>
</evidence>
<feature type="transmembrane region" description="Helical" evidence="8">
    <location>
        <begin position="12"/>
        <end position="31"/>
    </location>
</feature>
<accession>A0A8J8MNX3</accession>
<dbReference type="PANTHER" id="PTHR34975">
    <property type="entry name" value="SPORE GERMINATION PROTEIN A2"/>
    <property type="match status" value="1"/>
</dbReference>
<evidence type="ECO:0000313" key="9">
    <source>
        <dbReference type="EMBL" id="QUI24678.1"/>
    </source>
</evidence>
<dbReference type="GO" id="GO:0016020">
    <property type="term" value="C:membrane"/>
    <property type="evidence" value="ECO:0007669"/>
    <property type="project" value="UniProtKB-SubCell"/>
</dbReference>
<evidence type="ECO:0000313" key="10">
    <source>
        <dbReference type="Proteomes" id="UP000683246"/>
    </source>
</evidence>
<evidence type="ECO:0000256" key="7">
    <source>
        <dbReference type="ARBA" id="ARBA00023136"/>
    </source>
</evidence>
<evidence type="ECO:0000256" key="5">
    <source>
        <dbReference type="ARBA" id="ARBA00022692"/>
    </source>
</evidence>
<evidence type="ECO:0000256" key="2">
    <source>
        <dbReference type="ARBA" id="ARBA00007998"/>
    </source>
</evidence>
<reference evidence="9" key="1">
    <citation type="submission" date="2020-07" db="EMBL/GenBank/DDBJ databases">
        <title>Vallitalea pronyensis genome.</title>
        <authorList>
            <person name="Postec A."/>
        </authorList>
    </citation>
    <scope>NUCLEOTIDE SEQUENCE</scope>
    <source>
        <strain evidence="9">FatNI3</strain>
    </source>
</reference>
<organism evidence="9 10">
    <name type="scientific">Vallitalea pronyensis</name>
    <dbReference type="NCBI Taxonomy" id="1348613"/>
    <lineage>
        <taxon>Bacteria</taxon>
        <taxon>Bacillati</taxon>
        <taxon>Bacillota</taxon>
        <taxon>Clostridia</taxon>
        <taxon>Lachnospirales</taxon>
        <taxon>Vallitaleaceae</taxon>
        <taxon>Vallitalea</taxon>
    </lineage>
</organism>
<proteinExistence type="inferred from homology"/>
<feature type="transmembrane region" description="Helical" evidence="8">
    <location>
        <begin position="306"/>
        <end position="325"/>
    </location>
</feature>
<gene>
    <name evidence="9" type="ORF">HZI73_21290</name>
</gene>
<dbReference type="Pfam" id="PF03845">
    <property type="entry name" value="Spore_permease"/>
    <property type="match status" value="1"/>
</dbReference>
<feature type="transmembrane region" description="Helical" evidence="8">
    <location>
        <begin position="37"/>
        <end position="59"/>
    </location>
</feature>
<dbReference type="RefSeq" id="WP_212695372.1">
    <property type="nucleotide sequence ID" value="NZ_CP058649.1"/>
</dbReference>
<sequence>MNQQKLSVRQVVSLIYTGTISNIIFLLFFAINRAGRASYIAAILGGLVTALLLFLVIYLTNKFPGKSLLDLLKMGYGQGIASFFIILYSLFHIITAALMLRLSISVFVKTFLLHMTPLWLLELIPIVIIGLFLYTGNIFIFASWNVLIVVIAFAAYALGTSIGIAVKFNINHLFPIFHVKLWDFLYGAFLLAAGMMETVIHSFSVVGFINDKKTSYKAYWYGTIMFITVVSSTLFVSLGILGLGIESKRVFSVVNLAQEIGIGRFIQGFEVFYLVPFLSLIYNNIGYKAYCSLIGIFTVANHRKHRLIYTIMICTSIYALVLNIPSFNVGIVYVKNFAIYIIVPFCILYLILAGIAIILIRHKRKKEATPRNHYIP</sequence>
<keyword evidence="6 8" id="KW-1133">Transmembrane helix</keyword>
<dbReference type="PANTHER" id="PTHR34975:SF2">
    <property type="entry name" value="SPORE GERMINATION PROTEIN A2"/>
    <property type="match status" value="1"/>
</dbReference>
<keyword evidence="7 8" id="KW-0472">Membrane</keyword>
<feature type="transmembrane region" description="Helical" evidence="8">
    <location>
        <begin position="218"/>
        <end position="245"/>
    </location>
</feature>
<keyword evidence="5 8" id="KW-0812">Transmembrane</keyword>
<feature type="transmembrane region" description="Helical" evidence="8">
    <location>
        <begin position="265"/>
        <end position="285"/>
    </location>
</feature>
<feature type="transmembrane region" description="Helical" evidence="8">
    <location>
        <begin position="80"/>
        <end position="104"/>
    </location>
</feature>
<feature type="transmembrane region" description="Helical" evidence="8">
    <location>
        <begin position="186"/>
        <end position="206"/>
    </location>
</feature>
<feature type="transmembrane region" description="Helical" evidence="8">
    <location>
        <begin position="116"/>
        <end position="134"/>
    </location>
</feature>
<evidence type="ECO:0000256" key="8">
    <source>
        <dbReference type="SAM" id="Phobius"/>
    </source>
</evidence>
<keyword evidence="4" id="KW-0309">Germination</keyword>
<name>A0A8J8MNX3_9FIRM</name>
<comment type="similarity">
    <text evidence="2">Belongs to the amino acid-polyamine-organocation (APC) superfamily. Spore germination protein (SGP) (TC 2.A.3.9) family.</text>
</comment>
<comment type="subcellular location">
    <subcellularLocation>
        <location evidence="1">Membrane</location>
        <topology evidence="1">Multi-pass membrane protein</topology>
    </subcellularLocation>
</comment>
<dbReference type="KEGG" id="vpy:HZI73_21290"/>
<evidence type="ECO:0000256" key="4">
    <source>
        <dbReference type="ARBA" id="ARBA00022544"/>
    </source>
</evidence>
<protein>
    <submittedName>
        <fullName evidence="9">GerAB/ArcD/ProY family transporter</fullName>
    </submittedName>
</protein>
<keyword evidence="10" id="KW-1185">Reference proteome</keyword>
<dbReference type="InterPro" id="IPR004761">
    <property type="entry name" value="Spore_GerAB"/>
</dbReference>
<dbReference type="Proteomes" id="UP000683246">
    <property type="component" value="Chromosome"/>
</dbReference>
<feature type="transmembrane region" description="Helical" evidence="8">
    <location>
        <begin position="146"/>
        <end position="166"/>
    </location>
</feature>